<reference evidence="2" key="2">
    <citation type="submission" date="2020-09" db="EMBL/GenBank/DDBJ databases">
        <authorList>
            <person name="Sun Q."/>
            <person name="Ohkuma M."/>
        </authorList>
    </citation>
    <scope>NUCLEOTIDE SEQUENCE</scope>
    <source>
        <strain evidence="2">JCM 19831</strain>
    </source>
</reference>
<dbReference type="InterPro" id="IPR002155">
    <property type="entry name" value="Thiolase"/>
</dbReference>
<dbReference type="InterPro" id="IPR055140">
    <property type="entry name" value="Thiolase_C_2"/>
</dbReference>
<evidence type="ECO:0000313" key="3">
    <source>
        <dbReference type="Proteomes" id="UP000642070"/>
    </source>
</evidence>
<dbReference type="AlphaFoldDB" id="A0A917U5A7"/>
<dbReference type="PANTHER" id="PTHR42870:SF1">
    <property type="entry name" value="NON-SPECIFIC LIPID-TRANSFER PROTEIN-LIKE 2"/>
    <property type="match status" value="1"/>
</dbReference>
<dbReference type="PIRSF" id="PIRSF000429">
    <property type="entry name" value="Ac-CoA_Ac_transf"/>
    <property type="match status" value="1"/>
</dbReference>
<reference evidence="2" key="1">
    <citation type="journal article" date="2014" name="Int. J. Syst. Evol. Microbiol.">
        <title>Complete genome sequence of Corynebacterium casei LMG S-19264T (=DSM 44701T), isolated from a smear-ripened cheese.</title>
        <authorList>
            <consortium name="US DOE Joint Genome Institute (JGI-PGF)"/>
            <person name="Walter F."/>
            <person name="Albersmeier A."/>
            <person name="Kalinowski J."/>
            <person name="Ruckert C."/>
        </authorList>
    </citation>
    <scope>NUCLEOTIDE SEQUENCE</scope>
    <source>
        <strain evidence="2">JCM 19831</strain>
    </source>
</reference>
<gene>
    <name evidence="2" type="ORF">GCM10007977_070590</name>
</gene>
<dbReference type="InterPro" id="IPR016039">
    <property type="entry name" value="Thiolase-like"/>
</dbReference>
<protein>
    <submittedName>
        <fullName evidence="2">Lipid-transfer protein</fullName>
    </submittedName>
</protein>
<keyword evidence="3" id="KW-1185">Reference proteome</keyword>
<proteinExistence type="predicted"/>
<evidence type="ECO:0000259" key="1">
    <source>
        <dbReference type="Pfam" id="PF22691"/>
    </source>
</evidence>
<name>A0A917U5A7_9ACTN</name>
<dbReference type="PANTHER" id="PTHR42870">
    <property type="entry name" value="ACETYL-COA C-ACETYLTRANSFERASE"/>
    <property type="match status" value="1"/>
</dbReference>
<organism evidence="2 3">
    <name type="scientific">Dactylosporangium sucinum</name>
    <dbReference type="NCBI Taxonomy" id="1424081"/>
    <lineage>
        <taxon>Bacteria</taxon>
        <taxon>Bacillati</taxon>
        <taxon>Actinomycetota</taxon>
        <taxon>Actinomycetes</taxon>
        <taxon>Micromonosporales</taxon>
        <taxon>Micromonosporaceae</taxon>
        <taxon>Dactylosporangium</taxon>
    </lineage>
</organism>
<accession>A0A917U5A7</accession>
<dbReference type="Proteomes" id="UP000642070">
    <property type="component" value="Unassembled WGS sequence"/>
</dbReference>
<dbReference type="RefSeq" id="WP_229836116.1">
    <property type="nucleotide sequence ID" value="NZ_BMPI01000042.1"/>
</dbReference>
<sequence>MTRAVVAGIGSTPLYRASGRTVLDMALDAVRAAVADAGLEVPEVDGVLTYGLNDTIAVQYLIEGLGLPSVRWHNDIAGGGSQSASILGDAARAVSSGAARTVVVFRSLNGRTGKRLGQSALRVGDGAEEEFVAPYGMRGPVHLFAMVARRFLHERGLDEQDTAAVVLRSRANASLNERATRRDPMTLDEYLASPFVAAPLRLVDCCQENDGAAAVVITSLNRARSSGHAPVLIRAAERAGGPGSSNIARAEDGSRLFSSYVAPVIYSAAGLGPSDVDVSLLYDAYAPLQLQQMEDFGLCAPGESGSLVRSGETAPTGRVPVNPHGGLLSEGSLHGFNNVLEAVRQLRGEAPANQVPGARTALVAGFGGSYGSAAILQTA</sequence>
<dbReference type="SUPFAM" id="SSF53901">
    <property type="entry name" value="Thiolase-like"/>
    <property type="match status" value="2"/>
</dbReference>
<dbReference type="CDD" id="cd00829">
    <property type="entry name" value="SCP-x_thiolase"/>
    <property type="match status" value="1"/>
</dbReference>
<dbReference type="Pfam" id="PF22691">
    <property type="entry name" value="Thiolase_C_1"/>
    <property type="match status" value="1"/>
</dbReference>
<feature type="domain" description="Thiolase C-terminal" evidence="1">
    <location>
        <begin position="262"/>
        <end position="375"/>
    </location>
</feature>
<evidence type="ECO:0000313" key="2">
    <source>
        <dbReference type="EMBL" id="GGM58936.1"/>
    </source>
</evidence>
<comment type="caution">
    <text evidence="2">The sequence shown here is derived from an EMBL/GenBank/DDBJ whole genome shotgun (WGS) entry which is preliminary data.</text>
</comment>
<dbReference type="Gene3D" id="3.40.47.10">
    <property type="match status" value="1"/>
</dbReference>
<dbReference type="EMBL" id="BMPI01000042">
    <property type="protein sequence ID" value="GGM58936.1"/>
    <property type="molecule type" value="Genomic_DNA"/>
</dbReference>
<dbReference type="GO" id="GO:0016747">
    <property type="term" value="F:acyltransferase activity, transferring groups other than amino-acyl groups"/>
    <property type="evidence" value="ECO:0007669"/>
    <property type="project" value="InterPro"/>
</dbReference>